<dbReference type="GeneID" id="28858451"/>
<proteinExistence type="predicted"/>
<protein>
    <submittedName>
        <fullName evidence="2">Uncharacterized protein</fullName>
    </submittedName>
</protein>
<feature type="region of interest" description="Disordered" evidence="1">
    <location>
        <begin position="29"/>
        <end position="75"/>
    </location>
</feature>
<dbReference type="Proteomes" id="UP000078397">
    <property type="component" value="Unassembled WGS sequence"/>
</dbReference>
<sequence length="217" mass="23877">MPAVRSLAGEIPRLCWQGRTNSKGWLGARQTGQASSADRHQRCRCSWKHQRRDGRKLPDIPGPELRRGQGANQGARQNARIALRRGIPQEIVQIIPGQLVSRAAWTRPEILLVQPEETGTFGVIDGDDAAEGAWWGFGIYRNKKLLSNAWMCHGLSLIDPLYDRFASMIVAIIPAFASLAMDKVANGPFSETDYGNADTGAWEGGNQAQVCKHTFIG</sequence>
<accession>A0A179F724</accession>
<dbReference type="RefSeq" id="XP_018138919.1">
    <property type="nucleotide sequence ID" value="XM_018294457.1"/>
</dbReference>
<gene>
    <name evidence="2" type="ORF">VFPPC_16704</name>
</gene>
<dbReference type="EMBL" id="LSBJ02000001">
    <property type="protein sequence ID" value="OAQ61110.1"/>
    <property type="molecule type" value="Genomic_DNA"/>
</dbReference>
<evidence type="ECO:0000313" key="3">
    <source>
        <dbReference type="Proteomes" id="UP000078397"/>
    </source>
</evidence>
<evidence type="ECO:0000313" key="2">
    <source>
        <dbReference type="EMBL" id="OAQ61110.1"/>
    </source>
</evidence>
<dbReference type="KEGG" id="pchm:VFPPC_16704"/>
<organism evidence="2 3">
    <name type="scientific">Pochonia chlamydosporia 170</name>
    <dbReference type="NCBI Taxonomy" id="1380566"/>
    <lineage>
        <taxon>Eukaryota</taxon>
        <taxon>Fungi</taxon>
        <taxon>Dikarya</taxon>
        <taxon>Ascomycota</taxon>
        <taxon>Pezizomycotina</taxon>
        <taxon>Sordariomycetes</taxon>
        <taxon>Hypocreomycetidae</taxon>
        <taxon>Hypocreales</taxon>
        <taxon>Clavicipitaceae</taxon>
        <taxon>Pochonia</taxon>
    </lineage>
</organism>
<evidence type="ECO:0000256" key="1">
    <source>
        <dbReference type="SAM" id="MobiDB-lite"/>
    </source>
</evidence>
<keyword evidence="3" id="KW-1185">Reference proteome</keyword>
<feature type="compositionally biased region" description="Basic residues" evidence="1">
    <location>
        <begin position="41"/>
        <end position="54"/>
    </location>
</feature>
<comment type="caution">
    <text evidence="2">The sequence shown here is derived from an EMBL/GenBank/DDBJ whole genome shotgun (WGS) entry which is preliminary data.</text>
</comment>
<name>A0A179F724_METCM</name>
<dbReference type="OrthoDB" id="5952526at2759"/>
<reference evidence="2 3" key="1">
    <citation type="journal article" date="2016" name="PLoS Pathog.">
        <title>Biosynthesis of antibiotic leucinostatins in bio-control fungus Purpureocillium lilacinum and their inhibition on phytophthora revealed by genome mining.</title>
        <authorList>
            <person name="Wang G."/>
            <person name="Liu Z."/>
            <person name="Lin R."/>
            <person name="Li E."/>
            <person name="Mao Z."/>
            <person name="Ling J."/>
            <person name="Yang Y."/>
            <person name="Yin W.B."/>
            <person name="Xie B."/>
        </authorList>
    </citation>
    <scope>NUCLEOTIDE SEQUENCE [LARGE SCALE GENOMIC DNA]</scope>
    <source>
        <strain evidence="2">170</strain>
    </source>
</reference>
<dbReference type="AlphaFoldDB" id="A0A179F724"/>